<sequence>MRIQIFNEAEDLRSINELSMRKGSSTARPTRLITEKERRYNWQTSVFLFYSLAYLMFLNSLVFRSGQLYLANREKFHKEANKQYWKAIAEIIPREGKIRKKEKKKREKDAKDGKNEAAPGAEANEGKDDAKDQKDVATVAAASGDVYTGKPVSPVVSGKPVSLVKDSNDANGVPVTNEPEVLAAARGGGGVAAASGDVYTGKPVSPVVSGKPVSLVKDANDANGDPLQPNLRFLLPAGGSKLRTLNRW</sequence>
<keyword evidence="2" id="KW-0472">Membrane</keyword>
<feature type="compositionally biased region" description="Basic and acidic residues" evidence="1">
    <location>
        <begin position="124"/>
        <end position="134"/>
    </location>
</feature>
<evidence type="ECO:0000256" key="2">
    <source>
        <dbReference type="SAM" id="Phobius"/>
    </source>
</evidence>
<feature type="transmembrane region" description="Helical" evidence="2">
    <location>
        <begin position="42"/>
        <end position="63"/>
    </location>
</feature>
<organism evidence="3 4">
    <name type="scientific">Rhododendron williamsianum</name>
    <dbReference type="NCBI Taxonomy" id="262921"/>
    <lineage>
        <taxon>Eukaryota</taxon>
        <taxon>Viridiplantae</taxon>
        <taxon>Streptophyta</taxon>
        <taxon>Embryophyta</taxon>
        <taxon>Tracheophyta</taxon>
        <taxon>Spermatophyta</taxon>
        <taxon>Magnoliopsida</taxon>
        <taxon>eudicotyledons</taxon>
        <taxon>Gunneridae</taxon>
        <taxon>Pentapetalae</taxon>
        <taxon>asterids</taxon>
        <taxon>Ericales</taxon>
        <taxon>Ericaceae</taxon>
        <taxon>Ericoideae</taxon>
        <taxon>Rhodoreae</taxon>
        <taxon>Rhododendron</taxon>
    </lineage>
</organism>
<evidence type="ECO:0000313" key="3">
    <source>
        <dbReference type="EMBL" id="KAE9457626.1"/>
    </source>
</evidence>
<evidence type="ECO:0000313" key="4">
    <source>
        <dbReference type="Proteomes" id="UP000428333"/>
    </source>
</evidence>
<evidence type="ECO:0000256" key="1">
    <source>
        <dbReference type="SAM" id="MobiDB-lite"/>
    </source>
</evidence>
<dbReference type="EMBL" id="QEFC01001469">
    <property type="protein sequence ID" value="KAE9457626.1"/>
    <property type="molecule type" value="Genomic_DNA"/>
</dbReference>
<accession>A0A6A4LAQ7</accession>
<proteinExistence type="predicted"/>
<dbReference type="Proteomes" id="UP000428333">
    <property type="component" value="Linkage Group LG06"/>
</dbReference>
<keyword evidence="2" id="KW-0812">Transmembrane</keyword>
<keyword evidence="2" id="KW-1133">Transmembrane helix</keyword>
<keyword evidence="4" id="KW-1185">Reference proteome</keyword>
<feature type="non-terminal residue" evidence="3">
    <location>
        <position position="1"/>
    </location>
</feature>
<dbReference type="OrthoDB" id="782264at2759"/>
<reference evidence="3 4" key="1">
    <citation type="journal article" date="2019" name="Genome Biol. Evol.">
        <title>The Rhododendron genome and chromosomal organization provide insight into shared whole-genome duplications across the heath family (Ericaceae).</title>
        <authorList>
            <person name="Soza V.L."/>
            <person name="Lindsley D."/>
            <person name="Waalkes A."/>
            <person name="Ramage E."/>
            <person name="Patwardhan R.P."/>
            <person name="Burton J.N."/>
            <person name="Adey A."/>
            <person name="Kumar A."/>
            <person name="Qiu R."/>
            <person name="Shendure J."/>
            <person name="Hall B."/>
        </authorList>
    </citation>
    <scope>NUCLEOTIDE SEQUENCE [LARGE SCALE GENOMIC DNA]</scope>
    <source>
        <strain evidence="3">RSF 1966-606</strain>
    </source>
</reference>
<protein>
    <submittedName>
        <fullName evidence="3">Uncharacterized protein</fullName>
    </submittedName>
</protein>
<comment type="caution">
    <text evidence="3">The sequence shown here is derived from an EMBL/GenBank/DDBJ whole genome shotgun (WGS) entry which is preliminary data.</text>
</comment>
<gene>
    <name evidence="3" type="ORF">C3L33_10468</name>
</gene>
<feature type="region of interest" description="Disordered" evidence="1">
    <location>
        <begin position="99"/>
        <end position="134"/>
    </location>
</feature>
<dbReference type="AlphaFoldDB" id="A0A6A4LAQ7"/>
<name>A0A6A4LAQ7_9ERIC</name>